<evidence type="ECO:0000313" key="1">
    <source>
        <dbReference type="EMBL" id="KIM26436.1"/>
    </source>
</evidence>
<evidence type="ECO:0000313" key="2">
    <source>
        <dbReference type="Proteomes" id="UP000054097"/>
    </source>
</evidence>
<dbReference type="AlphaFoldDB" id="A0A0C3B4M2"/>
<reference evidence="1 2" key="1">
    <citation type="submission" date="2014-04" db="EMBL/GenBank/DDBJ databases">
        <authorList>
            <consortium name="DOE Joint Genome Institute"/>
            <person name="Kuo A."/>
            <person name="Zuccaro A."/>
            <person name="Kohler A."/>
            <person name="Nagy L.G."/>
            <person name="Floudas D."/>
            <person name="Copeland A."/>
            <person name="Barry K.W."/>
            <person name="Cichocki N."/>
            <person name="Veneault-Fourrey C."/>
            <person name="LaButti K."/>
            <person name="Lindquist E.A."/>
            <person name="Lipzen A."/>
            <person name="Lundell T."/>
            <person name="Morin E."/>
            <person name="Murat C."/>
            <person name="Sun H."/>
            <person name="Tunlid A."/>
            <person name="Henrissat B."/>
            <person name="Grigoriev I.V."/>
            <person name="Hibbett D.S."/>
            <person name="Martin F."/>
            <person name="Nordberg H.P."/>
            <person name="Cantor M.N."/>
            <person name="Hua S.X."/>
        </authorList>
    </citation>
    <scope>NUCLEOTIDE SEQUENCE [LARGE SCALE GENOMIC DNA]</scope>
    <source>
        <strain evidence="1 2">MAFF 305830</strain>
    </source>
</reference>
<dbReference type="EMBL" id="KN824306">
    <property type="protein sequence ID" value="KIM26436.1"/>
    <property type="molecule type" value="Genomic_DNA"/>
</dbReference>
<reference evidence="2" key="2">
    <citation type="submission" date="2015-01" db="EMBL/GenBank/DDBJ databases">
        <title>Evolutionary Origins and Diversification of the Mycorrhizal Mutualists.</title>
        <authorList>
            <consortium name="DOE Joint Genome Institute"/>
            <consortium name="Mycorrhizal Genomics Consortium"/>
            <person name="Kohler A."/>
            <person name="Kuo A."/>
            <person name="Nagy L.G."/>
            <person name="Floudas D."/>
            <person name="Copeland A."/>
            <person name="Barry K.W."/>
            <person name="Cichocki N."/>
            <person name="Veneault-Fourrey C."/>
            <person name="LaButti K."/>
            <person name="Lindquist E.A."/>
            <person name="Lipzen A."/>
            <person name="Lundell T."/>
            <person name="Morin E."/>
            <person name="Murat C."/>
            <person name="Riley R."/>
            <person name="Ohm R."/>
            <person name="Sun H."/>
            <person name="Tunlid A."/>
            <person name="Henrissat B."/>
            <person name="Grigoriev I.V."/>
            <person name="Hibbett D.S."/>
            <person name="Martin F."/>
        </authorList>
    </citation>
    <scope>NUCLEOTIDE SEQUENCE [LARGE SCALE GENOMIC DNA]</scope>
    <source>
        <strain evidence="2">MAFF 305830</strain>
    </source>
</reference>
<dbReference type="HOGENOM" id="CLU_1887029_0_0_1"/>
<proteinExistence type="predicted"/>
<organism evidence="1 2">
    <name type="scientific">Serendipita vermifera MAFF 305830</name>
    <dbReference type="NCBI Taxonomy" id="933852"/>
    <lineage>
        <taxon>Eukaryota</taxon>
        <taxon>Fungi</taxon>
        <taxon>Dikarya</taxon>
        <taxon>Basidiomycota</taxon>
        <taxon>Agaricomycotina</taxon>
        <taxon>Agaricomycetes</taxon>
        <taxon>Sebacinales</taxon>
        <taxon>Serendipitaceae</taxon>
        <taxon>Serendipita</taxon>
    </lineage>
</organism>
<sequence length="135" mass="15932">MRSLRRSSQPLSTWHHNPNQPAGGIAILGQRRAWFDRRREAFPTTTLGLKNHLRAALNRHARRLDDVMKRDHTHLRPATRLSAPIHHSLRKQGTFGILRSRFAIWICGESFDHYRLLLYYDITLLVQQRKQNTYT</sequence>
<name>A0A0C3B4M2_SERVB</name>
<keyword evidence="2" id="KW-1185">Reference proteome</keyword>
<accession>A0A0C3B4M2</accession>
<protein>
    <submittedName>
        <fullName evidence="1">Uncharacterized protein</fullName>
    </submittedName>
</protein>
<dbReference type="Proteomes" id="UP000054097">
    <property type="component" value="Unassembled WGS sequence"/>
</dbReference>
<gene>
    <name evidence="1" type="ORF">M408DRAFT_193255</name>
</gene>